<proteinExistence type="predicted"/>
<sequence length="74" mass="8389">MAEKKRPDRAETERRILKAFEAGVLQAKIDAVRFNTDLIVTRNGKLTRIPPEDLIPDLEAAGLEVIIVRPKRKP</sequence>
<evidence type="ECO:0000313" key="1">
    <source>
        <dbReference type="EMBL" id="UOD51470.1"/>
    </source>
</evidence>
<evidence type="ECO:0000313" key="2">
    <source>
        <dbReference type="Proteomes" id="UP000831607"/>
    </source>
</evidence>
<name>A0ABY4AQ10_9BURK</name>
<accession>A0ABY4AQ10</accession>
<dbReference type="RefSeq" id="WP_243479935.1">
    <property type="nucleotide sequence ID" value="NZ_CP063982.1"/>
</dbReference>
<gene>
    <name evidence="1" type="ORF">DHf2319_06505</name>
</gene>
<reference evidence="1 2" key="1">
    <citation type="submission" date="2020-11" db="EMBL/GenBank/DDBJ databases">
        <title>Algicoccus daihaiensis sp.nov., isolated from Daihai Lake in Inner Mongolia.</title>
        <authorList>
            <person name="Kai J."/>
        </authorList>
    </citation>
    <scope>NUCLEOTIDE SEQUENCE [LARGE SCALE GENOMIC DNA]</scope>
    <source>
        <strain evidence="2">f23</strain>
    </source>
</reference>
<keyword evidence="2" id="KW-1185">Reference proteome</keyword>
<dbReference type="EMBL" id="CP063982">
    <property type="protein sequence ID" value="UOD51470.1"/>
    <property type="molecule type" value="Genomic_DNA"/>
</dbReference>
<protein>
    <submittedName>
        <fullName evidence="1">Uncharacterized protein</fullName>
    </submittedName>
</protein>
<dbReference type="Proteomes" id="UP000831607">
    <property type="component" value="Chromosome"/>
</dbReference>
<organism evidence="1 2">
    <name type="scientific">Orrella daihaiensis</name>
    <dbReference type="NCBI Taxonomy" id="2782176"/>
    <lineage>
        <taxon>Bacteria</taxon>
        <taxon>Pseudomonadati</taxon>
        <taxon>Pseudomonadota</taxon>
        <taxon>Betaproteobacteria</taxon>
        <taxon>Burkholderiales</taxon>
        <taxon>Alcaligenaceae</taxon>
        <taxon>Orrella</taxon>
    </lineage>
</organism>